<protein>
    <submittedName>
        <fullName evidence="2">Uncharacterized protein LOC115460184</fullName>
    </submittedName>
</protein>
<evidence type="ECO:0000313" key="2">
    <source>
        <dbReference type="RefSeq" id="XP_030045877.1"/>
    </source>
</evidence>
<dbReference type="InParanoid" id="A0A6P7WRR6"/>
<gene>
    <name evidence="2" type="primary">LOC115460184</name>
</gene>
<dbReference type="RefSeq" id="XP_030045877.1">
    <property type="nucleotide sequence ID" value="XM_030190017.1"/>
</dbReference>
<name>A0A6P7WRR6_9AMPH</name>
<reference evidence="2" key="1">
    <citation type="submission" date="2025-08" db="UniProtKB">
        <authorList>
            <consortium name="RefSeq"/>
        </authorList>
    </citation>
    <scope>IDENTIFICATION</scope>
</reference>
<dbReference type="AlphaFoldDB" id="A0A6P7WRR6"/>
<evidence type="ECO:0000313" key="1">
    <source>
        <dbReference type="Proteomes" id="UP000515156"/>
    </source>
</evidence>
<dbReference type="Proteomes" id="UP000515156">
    <property type="component" value="Chromosome 1"/>
</dbReference>
<sequence>MVIKEIHGILMSRGYSIVNPDVIFKIKKEDDKYFTQHSDPTKSLPVVTSVFSLNVKQEKDFFFMDHPEPEMCEKTHPCVMNSHNVKPDILIQFEQERFKTEHQGSEERGNLTTTGICEELHKAGGVSLTAEPIVEILKMEEVPVIDQLEGGEEDADIKDDDGFVTTSKRMRECNWQQIEEWKHKGPSRDSTDPLMNCVGDMSNVTVPSMKEKCQNGDRPNVYTEQERKSNHFSNLAQNLRVSGQRLFQSTVCKERFSENQTQ</sequence>
<dbReference type="KEGG" id="muo:115460184"/>
<organism evidence="1 2">
    <name type="scientific">Microcaecilia unicolor</name>
    <dbReference type="NCBI Taxonomy" id="1415580"/>
    <lineage>
        <taxon>Eukaryota</taxon>
        <taxon>Metazoa</taxon>
        <taxon>Chordata</taxon>
        <taxon>Craniata</taxon>
        <taxon>Vertebrata</taxon>
        <taxon>Euteleostomi</taxon>
        <taxon>Amphibia</taxon>
        <taxon>Gymnophiona</taxon>
        <taxon>Siphonopidae</taxon>
        <taxon>Microcaecilia</taxon>
    </lineage>
</organism>
<dbReference type="GeneID" id="115460184"/>
<keyword evidence="1" id="KW-1185">Reference proteome</keyword>
<proteinExistence type="predicted"/>
<accession>A0A6P7WRR6</accession>